<dbReference type="EMBL" id="JACSQS010000007">
    <property type="protein sequence ID" value="MBD7954313.1"/>
    <property type="molecule type" value="Genomic_DNA"/>
</dbReference>
<proteinExistence type="predicted"/>
<gene>
    <name evidence="2" type="ORF">H9654_08845</name>
</gene>
<dbReference type="Gene3D" id="2.60.40.1090">
    <property type="entry name" value="Fimbrial-type adhesion domain"/>
    <property type="match status" value="1"/>
</dbReference>
<accession>A0A8X8FLV3</accession>
<dbReference type="AlphaFoldDB" id="A0A8X8FLV3"/>
<name>A0A8X8FLV3_9GAMM</name>
<organism evidence="2 3">
    <name type="scientific">Stenotrophomonas lacuserhaii</name>
    <dbReference type="NCBI Taxonomy" id="2760084"/>
    <lineage>
        <taxon>Bacteria</taxon>
        <taxon>Pseudomonadati</taxon>
        <taxon>Pseudomonadota</taxon>
        <taxon>Gammaproteobacteria</taxon>
        <taxon>Lysobacterales</taxon>
        <taxon>Lysobacteraceae</taxon>
        <taxon>Stenotrophomonas</taxon>
    </lineage>
</organism>
<keyword evidence="1" id="KW-0732">Signal</keyword>
<dbReference type="Proteomes" id="UP000636938">
    <property type="component" value="Unassembled WGS sequence"/>
</dbReference>
<keyword evidence="3" id="KW-1185">Reference proteome</keyword>
<protein>
    <recommendedName>
        <fullName evidence="4">Fimbrial-type adhesion domain-containing protein</fullName>
    </recommendedName>
</protein>
<evidence type="ECO:0000256" key="1">
    <source>
        <dbReference type="SAM" id="SignalP"/>
    </source>
</evidence>
<dbReference type="GO" id="GO:0009289">
    <property type="term" value="C:pilus"/>
    <property type="evidence" value="ECO:0007669"/>
    <property type="project" value="InterPro"/>
</dbReference>
<evidence type="ECO:0008006" key="4">
    <source>
        <dbReference type="Google" id="ProtNLM"/>
    </source>
</evidence>
<evidence type="ECO:0000313" key="3">
    <source>
        <dbReference type="Proteomes" id="UP000636938"/>
    </source>
</evidence>
<reference evidence="2 3" key="1">
    <citation type="submission" date="2020-08" db="EMBL/GenBank/DDBJ databases">
        <title>A Genomic Blueprint of the Chicken Gut Microbiome.</title>
        <authorList>
            <person name="Gilroy R."/>
            <person name="Ravi A."/>
            <person name="Getino M."/>
            <person name="Pursley I."/>
            <person name="Horton D.L."/>
            <person name="Alikhan N.-F."/>
            <person name="Baker D."/>
            <person name="Gharbi K."/>
            <person name="Hall N."/>
            <person name="Watson M."/>
            <person name="Adriaenssens E.M."/>
            <person name="Foster-Nyarko E."/>
            <person name="Jarju S."/>
            <person name="Secka A."/>
            <person name="Antonio M."/>
            <person name="Oren A."/>
            <person name="Chaudhuri R."/>
            <person name="La Ragione R.M."/>
            <person name="Hildebrand F."/>
            <person name="Pallen M.J."/>
        </authorList>
    </citation>
    <scope>NUCLEOTIDE SEQUENCE [LARGE SCALE GENOMIC DNA]</scope>
    <source>
        <strain evidence="2 3">Sa5BUN4</strain>
    </source>
</reference>
<evidence type="ECO:0000313" key="2">
    <source>
        <dbReference type="EMBL" id="MBD7954313.1"/>
    </source>
</evidence>
<feature type="signal peptide" evidence="1">
    <location>
        <begin position="1"/>
        <end position="21"/>
    </location>
</feature>
<sequence length="345" mass="36868">MKNIVIWALLAWIMLHPKAHAVACASLNTIDPAKMAVGGQSVQDAGPEYHVVNSIETVYTFDCSPAAGIPDGTPLEVRIGSYRFASSWTTINFEGQSYTSVSVVNPGASLDFKDHVFTMILEVDISGNGHFQPVVSSNVSMGSISPTDRTTVTFTIRRRLLRRAAIRGNYRPLLAESDMVKIGAGTSEGGFQPSLMTKHGFADLGVAIFATCTLNNDVPLSLGSLSARDVTLQGRTFTFDVPLQSCQSHAMLVQPRVHAHDARNPTNTTKLITLEKGDGYVSGVGLEWARNLGGEFTGFSLQNGVINGTGGLSFPISVTLRRLDAGTPVVPGMISGQVILSLVYP</sequence>
<dbReference type="InterPro" id="IPR036937">
    <property type="entry name" value="Adhesion_dom_fimbrial_sf"/>
</dbReference>
<dbReference type="GO" id="GO:0007155">
    <property type="term" value="P:cell adhesion"/>
    <property type="evidence" value="ECO:0007669"/>
    <property type="project" value="InterPro"/>
</dbReference>
<feature type="chain" id="PRO_5036485006" description="Fimbrial-type adhesion domain-containing protein" evidence="1">
    <location>
        <begin position="22"/>
        <end position="345"/>
    </location>
</feature>
<dbReference type="InterPro" id="IPR008966">
    <property type="entry name" value="Adhesion_dom_sf"/>
</dbReference>
<dbReference type="SUPFAM" id="SSF49401">
    <property type="entry name" value="Bacterial adhesins"/>
    <property type="match status" value="1"/>
</dbReference>
<comment type="caution">
    <text evidence="2">The sequence shown here is derived from an EMBL/GenBank/DDBJ whole genome shotgun (WGS) entry which is preliminary data.</text>
</comment>
<dbReference type="RefSeq" id="WP_191770533.1">
    <property type="nucleotide sequence ID" value="NZ_JACSQS010000007.1"/>
</dbReference>